<accession>A0A8H5GFD4</accession>
<feature type="region of interest" description="Disordered" evidence="1">
    <location>
        <begin position="704"/>
        <end position="841"/>
    </location>
</feature>
<dbReference type="EMBL" id="JAACJO010000001">
    <property type="protein sequence ID" value="KAF5363843.1"/>
    <property type="molecule type" value="Genomic_DNA"/>
</dbReference>
<feature type="compositionally biased region" description="Low complexity" evidence="1">
    <location>
        <begin position="522"/>
        <end position="535"/>
    </location>
</feature>
<feature type="chain" id="PRO_5034162359" description="C2H2-type domain-containing protein" evidence="2">
    <location>
        <begin position="29"/>
        <end position="944"/>
    </location>
</feature>
<feature type="region of interest" description="Disordered" evidence="1">
    <location>
        <begin position="512"/>
        <end position="549"/>
    </location>
</feature>
<organism evidence="3 4">
    <name type="scientific">Leucocoprinus leucothites</name>
    <dbReference type="NCBI Taxonomy" id="201217"/>
    <lineage>
        <taxon>Eukaryota</taxon>
        <taxon>Fungi</taxon>
        <taxon>Dikarya</taxon>
        <taxon>Basidiomycota</taxon>
        <taxon>Agaricomycotina</taxon>
        <taxon>Agaricomycetes</taxon>
        <taxon>Agaricomycetidae</taxon>
        <taxon>Agaricales</taxon>
        <taxon>Agaricineae</taxon>
        <taxon>Agaricaceae</taxon>
        <taxon>Leucocoprinus</taxon>
    </lineage>
</organism>
<reference evidence="3 4" key="1">
    <citation type="journal article" date="2020" name="ISME J.">
        <title>Uncovering the hidden diversity of litter-decomposition mechanisms in mushroom-forming fungi.</title>
        <authorList>
            <person name="Floudas D."/>
            <person name="Bentzer J."/>
            <person name="Ahren D."/>
            <person name="Johansson T."/>
            <person name="Persson P."/>
            <person name="Tunlid A."/>
        </authorList>
    </citation>
    <scope>NUCLEOTIDE SEQUENCE [LARGE SCALE GENOMIC DNA]</scope>
    <source>
        <strain evidence="3 4">CBS 146.42</strain>
    </source>
</reference>
<evidence type="ECO:0000313" key="3">
    <source>
        <dbReference type="EMBL" id="KAF5363843.1"/>
    </source>
</evidence>
<feature type="signal peptide" evidence="2">
    <location>
        <begin position="1"/>
        <end position="28"/>
    </location>
</feature>
<sequence>MKAAHSITMHMHLPLFIQLLFLVVPALSSPATSSDIKEPGDQNCDITEGACFDPQLSITAANAIALPSVTSLPIATNPALVPTLQFLPSFLRKRSEKIRSKTETLQVTPHCTVDANPDIAGIAIRIVFYITASFSVILPEMKNVLFTLAAGTASIEIATLNGIRTRTLSRYHTLIIRTYLTCSVQILSVFGVEQFGSKEHLVIGFIIFMKTLWVILTQLDVDGGGSNPECNHVFRHSPVPFISSETLSVRGNRIASISLEVLYGAGALYVMRLKKKYPESFVRLKTTWTGSVLFLFSSIIPAIMTIESWIARHQAFVGPGEDVWTFGQIVSLMALLSTAKDVYVHVLERVWFQAGHQAQTHLAFFSRPGGSDEITTLGPEPADPADWLKMRYVADPHFPVVYRGLLMTRVDCGQFQHEPFQTYTQAQNQLVFNSTFYLHGRSARRGREHQDSYLQSLEPFYPSSHNVDVDVLFLLTQDEIRTIERPIQPYLNQLHWGSDQWEVGDPPHKFEPRTGIEDILRPSTPSETSLSASSDTETDLWSSVGCSDDEPSVPVVSSLTIGSEELHSMSDSSLPAVVSSFSIFPLPGTGNVQSQDQVLTESVCAVKNEEFPLSSDKRLEIQRPDITPDFSCAGKPARKSHNRSSRKRKAEQSVDEQRTYSPSPRVEVELVASSSIHRSRKLKAPSLGVIQSTSYDSQAVILKGDPMSSPETPFHDIATTESSPPGPTETKAGYNLRKRSLPGIKQEERSSTPLLIDETPAMFIGTGQQRRSLRNGPSARRNSHSSYSDFGTRTRSSSTTSSPGKRSLDPSYEDLDSDTSDSRPSQKRQQSDRKPSKRSKTLDVVLAEAGFQRKDDGLLHCPCRKKFMRPWDANRHWNNAMKHKLERVRKGDYSGLLDNYCVKCNQFLARKDSLERHISKCGLRKKRKSRIRVDQAGNVRAIDD</sequence>
<evidence type="ECO:0000256" key="2">
    <source>
        <dbReference type="SAM" id="SignalP"/>
    </source>
</evidence>
<keyword evidence="2" id="KW-0732">Signal</keyword>
<gene>
    <name evidence="3" type="ORF">D9756_000230</name>
</gene>
<proteinExistence type="predicted"/>
<feature type="region of interest" description="Disordered" evidence="1">
    <location>
        <begin position="624"/>
        <end position="666"/>
    </location>
</feature>
<keyword evidence="4" id="KW-1185">Reference proteome</keyword>
<dbReference type="Proteomes" id="UP000559027">
    <property type="component" value="Unassembled WGS sequence"/>
</dbReference>
<evidence type="ECO:0008006" key="5">
    <source>
        <dbReference type="Google" id="ProtNLM"/>
    </source>
</evidence>
<evidence type="ECO:0000256" key="1">
    <source>
        <dbReference type="SAM" id="MobiDB-lite"/>
    </source>
</evidence>
<feature type="compositionally biased region" description="Low complexity" evidence="1">
    <location>
        <begin position="793"/>
        <end position="802"/>
    </location>
</feature>
<dbReference type="OrthoDB" id="5427664at2759"/>
<name>A0A8H5GFD4_9AGAR</name>
<protein>
    <recommendedName>
        <fullName evidence="5">C2H2-type domain-containing protein</fullName>
    </recommendedName>
</protein>
<evidence type="ECO:0000313" key="4">
    <source>
        <dbReference type="Proteomes" id="UP000559027"/>
    </source>
</evidence>
<dbReference type="AlphaFoldDB" id="A0A8H5GFD4"/>
<comment type="caution">
    <text evidence="3">The sequence shown here is derived from an EMBL/GenBank/DDBJ whole genome shotgun (WGS) entry which is preliminary data.</text>
</comment>
<feature type="compositionally biased region" description="Basic residues" evidence="1">
    <location>
        <begin position="636"/>
        <end position="649"/>
    </location>
</feature>